<dbReference type="EMBL" id="JAUKUA010000001">
    <property type="protein sequence ID" value="KAK0731038.1"/>
    <property type="molecule type" value="Genomic_DNA"/>
</dbReference>
<evidence type="ECO:0000256" key="1">
    <source>
        <dbReference type="ARBA" id="ARBA00022723"/>
    </source>
</evidence>
<keyword evidence="3" id="KW-0862">Zinc</keyword>
<dbReference type="InterPro" id="IPR007853">
    <property type="entry name" value="Znf_DNL-typ"/>
</dbReference>
<keyword evidence="2 4" id="KW-0863">Zinc-finger</keyword>
<evidence type="ECO:0000313" key="7">
    <source>
        <dbReference type="EMBL" id="KAK0731038.1"/>
    </source>
</evidence>
<dbReference type="Proteomes" id="UP001172102">
    <property type="component" value="Unassembled WGS sequence"/>
</dbReference>
<dbReference type="PROSITE" id="PS51501">
    <property type="entry name" value="ZF_DNL"/>
    <property type="match status" value="1"/>
</dbReference>
<evidence type="ECO:0000259" key="6">
    <source>
        <dbReference type="PROSITE" id="PS51501"/>
    </source>
</evidence>
<dbReference type="Pfam" id="PF05180">
    <property type="entry name" value="zf-DNL"/>
    <property type="match status" value="1"/>
</dbReference>
<dbReference type="PANTHER" id="PTHR20922">
    <property type="entry name" value="DNL-TYPE ZINC FINGER PROTEIN"/>
    <property type="match status" value="1"/>
</dbReference>
<dbReference type="GO" id="GO:0030150">
    <property type="term" value="P:protein import into mitochondrial matrix"/>
    <property type="evidence" value="ECO:0007669"/>
    <property type="project" value="TreeGrafter"/>
</dbReference>
<dbReference type="GO" id="GO:0051087">
    <property type="term" value="F:protein-folding chaperone binding"/>
    <property type="evidence" value="ECO:0007669"/>
    <property type="project" value="TreeGrafter"/>
</dbReference>
<keyword evidence="1" id="KW-0479">Metal-binding</keyword>
<keyword evidence="8" id="KW-1185">Reference proteome</keyword>
<gene>
    <name evidence="7" type="ORF">B0H67DRAFT_476950</name>
</gene>
<feature type="domain" description="DNL-type" evidence="6">
    <location>
        <begin position="89"/>
        <end position="184"/>
    </location>
</feature>
<accession>A0AA40BB64</accession>
<name>A0AA40BB64_9PEZI</name>
<protein>
    <submittedName>
        <fullName evidence="7">DNL zinc finger-domain-containing protein</fullName>
    </submittedName>
</protein>
<dbReference type="GO" id="GO:0008270">
    <property type="term" value="F:zinc ion binding"/>
    <property type="evidence" value="ECO:0007669"/>
    <property type="project" value="UniProtKB-KW"/>
</dbReference>
<organism evidence="7 8">
    <name type="scientific">Lasiosphaeris hirsuta</name>
    <dbReference type="NCBI Taxonomy" id="260670"/>
    <lineage>
        <taxon>Eukaryota</taxon>
        <taxon>Fungi</taxon>
        <taxon>Dikarya</taxon>
        <taxon>Ascomycota</taxon>
        <taxon>Pezizomycotina</taxon>
        <taxon>Sordariomycetes</taxon>
        <taxon>Sordariomycetidae</taxon>
        <taxon>Sordariales</taxon>
        <taxon>Lasiosphaeriaceae</taxon>
        <taxon>Lasiosphaeris</taxon>
    </lineage>
</organism>
<evidence type="ECO:0000256" key="3">
    <source>
        <dbReference type="ARBA" id="ARBA00022833"/>
    </source>
</evidence>
<evidence type="ECO:0000256" key="5">
    <source>
        <dbReference type="SAM" id="MobiDB-lite"/>
    </source>
</evidence>
<dbReference type="GO" id="GO:0006457">
    <property type="term" value="P:protein folding"/>
    <property type="evidence" value="ECO:0007669"/>
    <property type="project" value="TreeGrafter"/>
</dbReference>
<dbReference type="InterPro" id="IPR024158">
    <property type="entry name" value="Mt_import_TIM15"/>
</dbReference>
<comment type="caution">
    <text evidence="7">The sequence shown here is derived from an EMBL/GenBank/DDBJ whole genome shotgun (WGS) entry which is preliminary data.</text>
</comment>
<feature type="compositionally biased region" description="Low complexity" evidence="5">
    <location>
        <begin position="67"/>
        <end position="82"/>
    </location>
</feature>
<sequence>MASKRIIPTAISCFARISSPAAASIPRCARLNPRHLNFQKRTPWAQLPSAVRFQHTKPSTPAEDIPSDSTPAPSVPTVSSDPWPSEPVRKAPHYELTFTCNPCGERSRHKVSKQGYHHGSVLVTCPGCRNKHVISDHLRIFGDHKITIEELLAERGQIIKKGTLGEDGNIEFWEDGTVTTREDDAPEKKRVVVEDDNSPPGSTFMSVKPPKTDE</sequence>
<feature type="compositionally biased region" description="Basic and acidic residues" evidence="5">
    <location>
        <begin position="180"/>
        <end position="193"/>
    </location>
</feature>
<feature type="region of interest" description="Disordered" evidence="5">
    <location>
        <begin position="56"/>
        <end position="86"/>
    </location>
</feature>
<dbReference type="AlphaFoldDB" id="A0AA40BB64"/>
<dbReference type="PANTHER" id="PTHR20922:SF13">
    <property type="entry name" value="DNL-TYPE ZINC FINGER PROTEIN"/>
    <property type="match status" value="1"/>
</dbReference>
<evidence type="ECO:0000256" key="2">
    <source>
        <dbReference type="ARBA" id="ARBA00022771"/>
    </source>
</evidence>
<dbReference type="GO" id="GO:0050821">
    <property type="term" value="P:protein stabilization"/>
    <property type="evidence" value="ECO:0007669"/>
    <property type="project" value="TreeGrafter"/>
</dbReference>
<proteinExistence type="predicted"/>
<dbReference type="GO" id="GO:0005739">
    <property type="term" value="C:mitochondrion"/>
    <property type="evidence" value="ECO:0007669"/>
    <property type="project" value="TreeGrafter"/>
</dbReference>
<evidence type="ECO:0000313" key="8">
    <source>
        <dbReference type="Proteomes" id="UP001172102"/>
    </source>
</evidence>
<evidence type="ECO:0000256" key="4">
    <source>
        <dbReference type="PROSITE-ProRule" id="PRU00834"/>
    </source>
</evidence>
<reference evidence="7" key="1">
    <citation type="submission" date="2023-06" db="EMBL/GenBank/DDBJ databases">
        <title>Genome-scale phylogeny and comparative genomics of the fungal order Sordariales.</title>
        <authorList>
            <consortium name="Lawrence Berkeley National Laboratory"/>
            <person name="Hensen N."/>
            <person name="Bonometti L."/>
            <person name="Westerberg I."/>
            <person name="Brannstrom I.O."/>
            <person name="Guillou S."/>
            <person name="Cros-Aarteil S."/>
            <person name="Calhoun S."/>
            <person name="Haridas S."/>
            <person name="Kuo A."/>
            <person name="Mondo S."/>
            <person name="Pangilinan J."/>
            <person name="Riley R."/>
            <person name="Labutti K."/>
            <person name="Andreopoulos B."/>
            <person name="Lipzen A."/>
            <person name="Chen C."/>
            <person name="Yanf M."/>
            <person name="Daum C."/>
            <person name="Ng V."/>
            <person name="Clum A."/>
            <person name="Steindorff A."/>
            <person name="Ohm R."/>
            <person name="Martin F."/>
            <person name="Silar P."/>
            <person name="Natvig D."/>
            <person name="Lalanne C."/>
            <person name="Gautier V."/>
            <person name="Ament-Velasquez S.L."/>
            <person name="Kruys A."/>
            <person name="Hutchinson M.I."/>
            <person name="Powell A.J."/>
            <person name="Barry K."/>
            <person name="Miller A.N."/>
            <person name="Grigoriev I.V."/>
            <person name="Debuchy R."/>
            <person name="Gladieux P."/>
            <person name="Thoren M.H."/>
            <person name="Johannesson H."/>
        </authorList>
    </citation>
    <scope>NUCLEOTIDE SEQUENCE</scope>
    <source>
        <strain evidence="7">SMH4607-1</strain>
    </source>
</reference>
<feature type="region of interest" description="Disordered" evidence="5">
    <location>
        <begin position="175"/>
        <end position="214"/>
    </location>
</feature>